<feature type="region of interest" description="Disordered" evidence="1">
    <location>
        <begin position="1"/>
        <end position="26"/>
    </location>
</feature>
<organism evidence="2 3">
    <name type="scientific">Gordonia pseudamarae</name>
    <dbReference type="NCBI Taxonomy" id="2831662"/>
    <lineage>
        <taxon>Bacteria</taxon>
        <taxon>Bacillati</taxon>
        <taxon>Actinomycetota</taxon>
        <taxon>Actinomycetes</taxon>
        <taxon>Mycobacteriales</taxon>
        <taxon>Gordoniaceae</taxon>
        <taxon>Gordonia</taxon>
    </lineage>
</organism>
<protein>
    <recommendedName>
        <fullName evidence="4">DUF5709 domain-containing protein</fullName>
    </recommendedName>
</protein>
<dbReference type="RefSeq" id="WP_213244740.1">
    <property type="nucleotide sequence ID" value="NZ_CP045806.1"/>
</dbReference>
<keyword evidence="3" id="KW-1185">Reference proteome</keyword>
<name>A0ABX6IKP4_9ACTN</name>
<evidence type="ECO:0000313" key="3">
    <source>
        <dbReference type="Proteomes" id="UP001059836"/>
    </source>
</evidence>
<dbReference type="EMBL" id="CP045809">
    <property type="protein sequence ID" value="QHN36487.1"/>
    <property type="molecule type" value="Genomic_DNA"/>
</dbReference>
<proteinExistence type="predicted"/>
<dbReference type="Proteomes" id="UP001059836">
    <property type="component" value="Chromosome"/>
</dbReference>
<evidence type="ECO:0008006" key="4">
    <source>
        <dbReference type="Google" id="ProtNLM"/>
    </source>
</evidence>
<gene>
    <name evidence="2" type="ORF">GII31_17925</name>
</gene>
<sequence>MSTPDGLPQWWSQIDDTDLSPPDATWQGALDAAFDDGRDVDYDLYDTPAEITGEAVDDQDDHLAGDEFDAAVDTEPDSHSFDSEFCDDDTVIELVDFSDDGGQGHC</sequence>
<evidence type="ECO:0000256" key="1">
    <source>
        <dbReference type="SAM" id="MobiDB-lite"/>
    </source>
</evidence>
<reference evidence="2" key="1">
    <citation type="journal article" date="2021" name="Nat. Microbiol.">
        <title>Cocultivation of an ultrasmall environmental parasitic bacterium with lytic ability against bacteria associated with wastewater foams.</title>
        <authorList>
            <person name="Batinovic S."/>
            <person name="Rose J.J.A."/>
            <person name="Ratcliffe J."/>
            <person name="Seviour R.J."/>
            <person name="Petrovski S."/>
        </authorList>
    </citation>
    <scope>NUCLEOTIDE SEQUENCE</scope>
    <source>
        <strain evidence="2">CON9</strain>
    </source>
</reference>
<evidence type="ECO:0000313" key="2">
    <source>
        <dbReference type="EMBL" id="QHN36487.1"/>
    </source>
</evidence>
<accession>A0ABX6IKP4</accession>